<feature type="domain" description="PHD-type" evidence="9">
    <location>
        <begin position="68"/>
        <end position="118"/>
    </location>
</feature>
<reference evidence="10 11" key="1">
    <citation type="submission" date="2020-12" db="EMBL/GenBank/DDBJ databases">
        <title>Effect of drift, selection, and recombination on the evolution of hybrid genomes in Candida yeast pathogens.</title>
        <authorList>
            <person name="Mixao V."/>
            <person name="Ksiezopolska E."/>
            <person name="Saus E."/>
            <person name="Boekhout T."/>
            <person name="Gacser A."/>
            <person name="Gabaldon T."/>
        </authorList>
    </citation>
    <scope>NUCLEOTIDE SEQUENCE [LARGE SCALE GENOMIC DNA]</scope>
    <source>
        <strain evidence="10 11">BP57</strain>
    </source>
</reference>
<dbReference type="GO" id="GO:0045893">
    <property type="term" value="P:positive regulation of DNA-templated transcription"/>
    <property type="evidence" value="ECO:0007669"/>
    <property type="project" value="TreeGrafter"/>
</dbReference>
<keyword evidence="7" id="KW-0175">Coiled coil</keyword>
<evidence type="ECO:0000256" key="1">
    <source>
        <dbReference type="ARBA" id="ARBA00004123"/>
    </source>
</evidence>
<dbReference type="PROSITE" id="PS50016">
    <property type="entry name" value="ZF_PHD_2"/>
    <property type="match status" value="1"/>
</dbReference>
<evidence type="ECO:0000256" key="5">
    <source>
        <dbReference type="ARBA" id="ARBA00023242"/>
    </source>
</evidence>
<dbReference type="AlphaFoldDB" id="A0A8H7ZHP7"/>
<dbReference type="PANTHER" id="PTHR46174">
    <property type="entry name" value="CXXC-TYPE ZINC FINGER PROTEIN 1"/>
    <property type="match status" value="1"/>
</dbReference>
<keyword evidence="2" id="KW-0479">Metal-binding</keyword>
<organism evidence="10 11">
    <name type="scientific">Candida metapsilosis</name>
    <dbReference type="NCBI Taxonomy" id="273372"/>
    <lineage>
        <taxon>Eukaryota</taxon>
        <taxon>Fungi</taxon>
        <taxon>Dikarya</taxon>
        <taxon>Ascomycota</taxon>
        <taxon>Saccharomycotina</taxon>
        <taxon>Pichiomycetes</taxon>
        <taxon>Debaryomycetaceae</taxon>
        <taxon>Candida/Lodderomyces clade</taxon>
        <taxon>Candida</taxon>
    </lineage>
</organism>
<feature type="compositionally biased region" description="Basic and acidic residues" evidence="8">
    <location>
        <begin position="1"/>
        <end position="13"/>
    </location>
</feature>
<dbReference type="EMBL" id="JAEOAQ010000001">
    <property type="protein sequence ID" value="KAG5421990.1"/>
    <property type="molecule type" value="Genomic_DNA"/>
</dbReference>
<evidence type="ECO:0000313" key="11">
    <source>
        <dbReference type="Proteomes" id="UP000669133"/>
    </source>
</evidence>
<keyword evidence="4" id="KW-0862">Zinc</keyword>
<evidence type="ECO:0000256" key="8">
    <source>
        <dbReference type="SAM" id="MobiDB-lite"/>
    </source>
</evidence>
<proteinExistence type="predicted"/>
<dbReference type="InterPro" id="IPR001965">
    <property type="entry name" value="Znf_PHD"/>
</dbReference>
<accession>A0A8H7ZHP7</accession>
<dbReference type="InterPro" id="IPR011011">
    <property type="entry name" value="Znf_FYVE_PHD"/>
</dbReference>
<dbReference type="InterPro" id="IPR019787">
    <property type="entry name" value="Znf_PHD-finger"/>
</dbReference>
<evidence type="ECO:0000256" key="7">
    <source>
        <dbReference type="SAM" id="Coils"/>
    </source>
</evidence>
<keyword evidence="11" id="KW-1185">Reference proteome</keyword>
<dbReference type="GO" id="GO:0008270">
    <property type="term" value="F:zinc ion binding"/>
    <property type="evidence" value="ECO:0007669"/>
    <property type="project" value="UniProtKB-KW"/>
</dbReference>
<dbReference type="Pfam" id="PF00628">
    <property type="entry name" value="PHD"/>
    <property type="match status" value="1"/>
</dbReference>
<feature type="coiled-coil region" evidence="7">
    <location>
        <begin position="216"/>
        <end position="253"/>
    </location>
</feature>
<dbReference type="RefSeq" id="XP_067551106.1">
    <property type="nucleotide sequence ID" value="XM_067689791.1"/>
</dbReference>
<dbReference type="SMART" id="SM00249">
    <property type="entry name" value="PHD"/>
    <property type="match status" value="1"/>
</dbReference>
<gene>
    <name evidence="10" type="ORF">I9W82_001083</name>
</gene>
<evidence type="ECO:0000313" key="10">
    <source>
        <dbReference type="EMBL" id="KAG5421990.1"/>
    </source>
</evidence>
<evidence type="ECO:0000256" key="2">
    <source>
        <dbReference type="ARBA" id="ARBA00022723"/>
    </source>
</evidence>
<keyword evidence="3 6" id="KW-0863">Zinc-finger</keyword>
<comment type="caution">
    <text evidence="10">The sequence shown here is derived from an EMBL/GenBank/DDBJ whole genome shotgun (WGS) entry which is preliminary data.</text>
</comment>
<evidence type="ECO:0000256" key="3">
    <source>
        <dbReference type="ARBA" id="ARBA00022771"/>
    </source>
</evidence>
<dbReference type="PROSITE" id="PS01359">
    <property type="entry name" value="ZF_PHD_1"/>
    <property type="match status" value="1"/>
</dbReference>
<dbReference type="GeneID" id="93649712"/>
<evidence type="ECO:0000256" key="6">
    <source>
        <dbReference type="PROSITE-ProRule" id="PRU00146"/>
    </source>
</evidence>
<name>A0A8H7ZHP7_9ASCO</name>
<dbReference type="InterPro" id="IPR019786">
    <property type="entry name" value="Zinc_finger_PHD-type_CS"/>
</dbReference>
<dbReference type="Gene3D" id="3.30.40.10">
    <property type="entry name" value="Zinc/RING finger domain, C3HC4 (zinc finger)"/>
    <property type="match status" value="1"/>
</dbReference>
<dbReference type="OrthoDB" id="436852at2759"/>
<dbReference type="PANTHER" id="PTHR46174:SF1">
    <property type="entry name" value="CXXC-TYPE ZINC FINGER PROTEIN 1"/>
    <property type="match status" value="1"/>
</dbReference>
<dbReference type="SUPFAM" id="SSF57903">
    <property type="entry name" value="FYVE/PHD zinc finger"/>
    <property type="match status" value="1"/>
</dbReference>
<evidence type="ECO:0000259" key="9">
    <source>
        <dbReference type="PROSITE" id="PS50016"/>
    </source>
</evidence>
<dbReference type="Proteomes" id="UP000669133">
    <property type="component" value="Unassembled WGS sequence"/>
</dbReference>
<keyword evidence="5" id="KW-0539">Nucleus</keyword>
<dbReference type="InterPro" id="IPR037869">
    <property type="entry name" value="Spp1/CFP1"/>
</dbReference>
<protein>
    <submittedName>
        <fullName evidence="10">SPP1</fullName>
    </submittedName>
</protein>
<comment type="subcellular location">
    <subcellularLocation>
        <location evidence="1">Nucleus</location>
    </subcellularLocation>
</comment>
<feature type="region of interest" description="Disordered" evidence="8">
    <location>
        <begin position="1"/>
        <end position="43"/>
    </location>
</feature>
<dbReference type="InterPro" id="IPR013083">
    <property type="entry name" value="Znf_RING/FYVE/PHD"/>
</dbReference>
<dbReference type="GO" id="GO:0048188">
    <property type="term" value="C:Set1C/COMPASS complex"/>
    <property type="evidence" value="ECO:0007669"/>
    <property type="project" value="InterPro"/>
</dbReference>
<sequence length="392" mass="46068">MSAKIELPHHESQGHSLKRKRVSSQSSGNKKHRSVKTEMEDIEETSEEIAKQYKKYTNAPKYDLNSEELYCVCRKPDEGELMIACDGCEEWFHAKCMNIKPELSNMIAKFYCKFCVWKGEGVTLWKRKCRLDECCAPIMDQSKYCSPEHGKEYMRRLLLENSVLDQGVIKRVLTHVNKDVEKLHALGSKFPELEEVTSFRSDGKMDQFPQDVREQIETLRGKIEDVKEKKQVQKQEQERLQKVKENVKLINEKLSSLIFPAVEEESKPRSKKNKQKKRVDLCLCNKGEHSLIQEVTTSDKLLEQIAAKIKKRMNEDEEQDEEEQEEDADPDWFQSCICVRDKKKCYRHNGWWNLFYDDTEKLLDQLGSKELTLEKNINEVLRHYSIEKYNGT</sequence>
<evidence type="ECO:0000256" key="4">
    <source>
        <dbReference type="ARBA" id="ARBA00022833"/>
    </source>
</evidence>